<dbReference type="AlphaFoldDB" id="A0A6J6W1G4"/>
<protein>
    <submittedName>
        <fullName evidence="1">Unannotated protein</fullName>
    </submittedName>
</protein>
<proteinExistence type="predicted"/>
<reference evidence="1" key="1">
    <citation type="submission" date="2020-05" db="EMBL/GenBank/DDBJ databases">
        <authorList>
            <person name="Chiriac C."/>
            <person name="Salcher M."/>
            <person name="Ghai R."/>
            <person name="Kavagutti S V."/>
        </authorList>
    </citation>
    <scope>NUCLEOTIDE SEQUENCE</scope>
</reference>
<evidence type="ECO:0000313" key="1">
    <source>
        <dbReference type="EMBL" id="CAB4778741.1"/>
    </source>
</evidence>
<name>A0A6J6W1G4_9ZZZZ</name>
<organism evidence="1">
    <name type="scientific">freshwater metagenome</name>
    <dbReference type="NCBI Taxonomy" id="449393"/>
    <lineage>
        <taxon>unclassified sequences</taxon>
        <taxon>metagenomes</taxon>
        <taxon>ecological metagenomes</taxon>
    </lineage>
</organism>
<sequence>MVIDVAQNVLTNRAMGFEFIDLTHPTQAQTTGARHAPTVGLLEAFHQAQQCGLAPTIAPHDADPIADVNTERDLI</sequence>
<gene>
    <name evidence="1" type="ORF">UFOPK2938_00577</name>
</gene>
<dbReference type="EMBL" id="CAEZZX010000096">
    <property type="protein sequence ID" value="CAB4778741.1"/>
    <property type="molecule type" value="Genomic_DNA"/>
</dbReference>
<accession>A0A6J6W1G4</accession>